<keyword evidence="3" id="KW-1185">Reference proteome</keyword>
<dbReference type="InterPro" id="IPR045713">
    <property type="entry name" value="DUF6069"/>
</dbReference>
<dbReference type="Proteomes" id="UP000093053">
    <property type="component" value="Chromosome"/>
</dbReference>
<feature type="transmembrane region" description="Helical" evidence="1">
    <location>
        <begin position="115"/>
        <end position="136"/>
    </location>
</feature>
<protein>
    <recommendedName>
        <fullName evidence="4">PEP-CTERM protein-sorting domain-containing protein</fullName>
    </recommendedName>
</protein>
<dbReference type="STRING" id="1586287.BBK82_34295"/>
<keyword evidence="1" id="KW-0472">Membrane</keyword>
<feature type="transmembrane region" description="Helical" evidence="1">
    <location>
        <begin position="87"/>
        <end position="109"/>
    </location>
</feature>
<keyword evidence="1" id="KW-0812">Transmembrane</keyword>
<evidence type="ECO:0008006" key="4">
    <source>
        <dbReference type="Google" id="ProtNLM"/>
    </source>
</evidence>
<dbReference type="EMBL" id="CP016793">
    <property type="protein sequence ID" value="ANZ40347.1"/>
    <property type="molecule type" value="Genomic_DNA"/>
</dbReference>
<evidence type="ECO:0000256" key="1">
    <source>
        <dbReference type="SAM" id="Phobius"/>
    </source>
</evidence>
<accession>A0A1B2HRJ2</accession>
<dbReference type="AlphaFoldDB" id="A0A1B2HRJ2"/>
<feature type="transmembrane region" description="Helical" evidence="1">
    <location>
        <begin position="17"/>
        <end position="37"/>
    </location>
</feature>
<gene>
    <name evidence="2" type="ORF">BBK82_34295</name>
</gene>
<keyword evidence="1" id="KW-1133">Transmembrane helix</keyword>
<dbReference type="OrthoDB" id="3296966at2"/>
<dbReference type="KEGG" id="led:BBK82_34295"/>
<dbReference type="Pfam" id="PF19545">
    <property type="entry name" value="DUF6069"/>
    <property type="match status" value="1"/>
</dbReference>
<organism evidence="2 3">
    <name type="scientific">Lentzea guizhouensis</name>
    <dbReference type="NCBI Taxonomy" id="1586287"/>
    <lineage>
        <taxon>Bacteria</taxon>
        <taxon>Bacillati</taxon>
        <taxon>Actinomycetota</taxon>
        <taxon>Actinomycetes</taxon>
        <taxon>Pseudonocardiales</taxon>
        <taxon>Pseudonocardiaceae</taxon>
        <taxon>Lentzea</taxon>
    </lineage>
</organism>
<proteinExistence type="predicted"/>
<dbReference type="RefSeq" id="WP_065918686.1">
    <property type="nucleotide sequence ID" value="NZ_CP016793.1"/>
</dbReference>
<sequence length="141" mass="14334">MADTSLPAGLAPSTGEVAVGLLGAAVVSIAVNSLIALVASKFIPEGTERVGLALAEYAPATVIGILLGTLGWFLVRRFAKDPRRVLRVLVPIVVVLTFIPDLGILAGGAAVVNSLALIAMHVVVAAATVPVLGRVLPLNAR</sequence>
<reference evidence="2 3" key="1">
    <citation type="submission" date="2016-07" db="EMBL/GenBank/DDBJ databases">
        <title>Complete genome sequence of the Lentzea guizhouensis DHS C013.</title>
        <authorList>
            <person name="Cao C."/>
        </authorList>
    </citation>
    <scope>NUCLEOTIDE SEQUENCE [LARGE SCALE GENOMIC DNA]</scope>
    <source>
        <strain evidence="2 3">DHS C013</strain>
    </source>
</reference>
<evidence type="ECO:0000313" key="3">
    <source>
        <dbReference type="Proteomes" id="UP000093053"/>
    </source>
</evidence>
<name>A0A1B2HRJ2_9PSEU</name>
<feature type="transmembrane region" description="Helical" evidence="1">
    <location>
        <begin position="57"/>
        <end position="75"/>
    </location>
</feature>
<evidence type="ECO:0000313" key="2">
    <source>
        <dbReference type="EMBL" id="ANZ40347.1"/>
    </source>
</evidence>